<accession>A0A9P7ZKI0</accession>
<dbReference type="PROSITE" id="PS51938">
    <property type="entry name" value="SUZ_C"/>
    <property type="match status" value="1"/>
</dbReference>
<dbReference type="EMBL" id="MU251258">
    <property type="protein sequence ID" value="KAG9253265.1"/>
    <property type="molecule type" value="Genomic_DNA"/>
</dbReference>
<feature type="compositionally biased region" description="Low complexity" evidence="1">
    <location>
        <begin position="193"/>
        <end position="203"/>
    </location>
</feature>
<feature type="compositionally biased region" description="Low complexity" evidence="1">
    <location>
        <begin position="147"/>
        <end position="159"/>
    </location>
</feature>
<evidence type="ECO:0000256" key="1">
    <source>
        <dbReference type="SAM" id="MobiDB-lite"/>
    </source>
</evidence>
<dbReference type="OrthoDB" id="5422283at2759"/>
<sequence>MPKKAPIPDAWDDDWEAQADRIDLRQPTPEPEAEPSNKAERIARHVETNRKLWESADTPDTFHFVEANNNVPLQTGFKPQVKVLSRKPVIAKRVPATGMSNLSLQDEEEDTKSQEGQPSPEEVRARQKKELEEKQRRYEEARAKIFGQGPASSSGASSPSGGGTVTPPRADGHGNARARGRGRGGQRGDNRRQNNNTNNQTNNVAPTRELFDPGYAPKLEQRGADSPQRLSTPRLEQQQQPAIRSPRGPDGSGRGGFGFAQRGAKGN</sequence>
<dbReference type="Pfam" id="PF12752">
    <property type="entry name" value="SUZ"/>
    <property type="match status" value="1"/>
</dbReference>
<gene>
    <name evidence="4" type="ORF">F5Z01DRAFT_675176</name>
</gene>
<evidence type="ECO:0000259" key="3">
    <source>
        <dbReference type="PROSITE" id="PS51938"/>
    </source>
</evidence>
<comment type="caution">
    <text evidence="4">The sequence shown here is derived from an EMBL/GenBank/DDBJ whole genome shotgun (WGS) entry which is preliminary data.</text>
</comment>
<feature type="compositionally biased region" description="Basic and acidic residues" evidence="1">
    <location>
        <begin position="121"/>
        <end position="143"/>
    </location>
</feature>
<organism evidence="4 5">
    <name type="scientific">Emericellopsis atlantica</name>
    <dbReference type="NCBI Taxonomy" id="2614577"/>
    <lineage>
        <taxon>Eukaryota</taxon>
        <taxon>Fungi</taxon>
        <taxon>Dikarya</taxon>
        <taxon>Ascomycota</taxon>
        <taxon>Pezizomycotina</taxon>
        <taxon>Sordariomycetes</taxon>
        <taxon>Hypocreomycetidae</taxon>
        <taxon>Hypocreales</taxon>
        <taxon>Bionectriaceae</taxon>
        <taxon>Emericellopsis</taxon>
    </lineage>
</organism>
<keyword evidence="5" id="KW-1185">Reference proteome</keyword>
<dbReference type="AlphaFoldDB" id="A0A9P7ZKI0"/>
<reference evidence="4" key="1">
    <citation type="journal article" date="2021" name="IMA Fungus">
        <title>Genomic characterization of three marine fungi, including Emericellopsis atlantica sp. nov. with signatures of a generalist lifestyle and marine biomass degradation.</title>
        <authorList>
            <person name="Hagestad O.C."/>
            <person name="Hou L."/>
            <person name="Andersen J.H."/>
            <person name="Hansen E.H."/>
            <person name="Altermark B."/>
            <person name="Li C."/>
            <person name="Kuhnert E."/>
            <person name="Cox R.J."/>
            <person name="Crous P.W."/>
            <person name="Spatafora J.W."/>
            <person name="Lail K."/>
            <person name="Amirebrahimi M."/>
            <person name="Lipzen A."/>
            <person name="Pangilinan J."/>
            <person name="Andreopoulos W."/>
            <person name="Hayes R.D."/>
            <person name="Ng V."/>
            <person name="Grigoriev I.V."/>
            <person name="Jackson S.A."/>
            <person name="Sutton T.D.S."/>
            <person name="Dobson A.D.W."/>
            <person name="Rama T."/>
        </authorList>
    </citation>
    <scope>NUCLEOTIDE SEQUENCE</scope>
    <source>
        <strain evidence="4">TS7</strain>
    </source>
</reference>
<dbReference type="InterPro" id="IPR024642">
    <property type="entry name" value="SUZ-C"/>
</dbReference>
<dbReference type="Proteomes" id="UP000887229">
    <property type="component" value="Unassembled WGS sequence"/>
</dbReference>
<dbReference type="RefSeq" id="XP_046117189.1">
    <property type="nucleotide sequence ID" value="XM_046265122.1"/>
</dbReference>
<evidence type="ECO:0000313" key="4">
    <source>
        <dbReference type="EMBL" id="KAG9253265.1"/>
    </source>
</evidence>
<name>A0A9P7ZKI0_9HYPO</name>
<feature type="compositionally biased region" description="Polar residues" evidence="1">
    <location>
        <begin position="228"/>
        <end position="242"/>
    </location>
</feature>
<proteinExistence type="predicted"/>
<feature type="region of interest" description="Disordered" evidence="1">
    <location>
        <begin position="87"/>
        <end position="267"/>
    </location>
</feature>
<feature type="domain" description="SUZ" evidence="2">
    <location>
        <begin position="58"/>
        <end position="150"/>
    </location>
</feature>
<dbReference type="PROSITE" id="PS51673">
    <property type="entry name" value="SUZ"/>
    <property type="match status" value="1"/>
</dbReference>
<feature type="domain" description="SUZ-C" evidence="3">
    <location>
        <begin position="221"/>
        <end position="261"/>
    </location>
</feature>
<dbReference type="GeneID" id="70296025"/>
<dbReference type="InterPro" id="IPR024771">
    <property type="entry name" value="SUZ"/>
</dbReference>
<evidence type="ECO:0000313" key="5">
    <source>
        <dbReference type="Proteomes" id="UP000887229"/>
    </source>
</evidence>
<evidence type="ECO:0008006" key="6">
    <source>
        <dbReference type="Google" id="ProtNLM"/>
    </source>
</evidence>
<evidence type="ECO:0000259" key="2">
    <source>
        <dbReference type="PROSITE" id="PS51673"/>
    </source>
</evidence>
<protein>
    <recommendedName>
        <fullName evidence="6">SUZ domain-containing protein</fullName>
    </recommendedName>
</protein>